<evidence type="ECO:0000313" key="11">
    <source>
        <dbReference type="Proteomes" id="UP000033115"/>
    </source>
</evidence>
<evidence type="ECO:0000256" key="4">
    <source>
        <dbReference type="ARBA" id="ARBA00015872"/>
    </source>
</evidence>
<accession>A0A0E3GSC9</accession>
<evidence type="ECO:0000259" key="9">
    <source>
        <dbReference type="SMART" id="SM00900"/>
    </source>
</evidence>
<dbReference type="SUPFAM" id="SSF51905">
    <property type="entry name" value="FAD/NAD(P)-binding domain"/>
    <property type="match status" value="1"/>
</dbReference>
<evidence type="ECO:0000256" key="5">
    <source>
        <dbReference type="ARBA" id="ARBA00022630"/>
    </source>
</evidence>
<dbReference type="Pfam" id="PF04205">
    <property type="entry name" value="FMN_bind"/>
    <property type="match status" value="1"/>
</dbReference>
<keyword evidence="11" id="KW-1185">Reference proteome</keyword>
<evidence type="ECO:0000256" key="6">
    <source>
        <dbReference type="ARBA" id="ARBA00022827"/>
    </source>
</evidence>
<dbReference type="Gene3D" id="3.50.50.60">
    <property type="entry name" value="FAD/NAD(P)-binding domain"/>
    <property type="match status" value="1"/>
</dbReference>
<dbReference type="Proteomes" id="UP000033115">
    <property type="component" value="Chromosome"/>
</dbReference>
<dbReference type="Gene3D" id="3.90.1010.20">
    <property type="match status" value="1"/>
</dbReference>
<evidence type="ECO:0000256" key="3">
    <source>
        <dbReference type="ARBA" id="ARBA00013137"/>
    </source>
</evidence>
<dbReference type="InterPro" id="IPR007329">
    <property type="entry name" value="FMN-bd"/>
</dbReference>
<evidence type="ECO:0000256" key="1">
    <source>
        <dbReference type="ARBA" id="ARBA00001917"/>
    </source>
</evidence>
<sequence length="641" mass="68854">MSLRKKAICFFVCMMTITTTIGCSSETKSEIKFKAGTYTGTAIGHSGPVKVETKFSDNKIESVKVLESSETAGIKNAVNEKMPKKIVNDQSLEVDIVSGATSASEAVLNAVGDCAKQAGMDPEKLKIKKPKPNAGKTENMSVDVVVVGAGASGTSAALAAVDSGSNVLMIEKTSIPAGAGTMAGGMFSNGSSLQKSAGVPDLSEWLYKKYMENSNNRANGNLVRAIIDKSGSTVDWLIKNGCNLTLVDPGIGGQPPHINDPKEFVGYTDGGYKAITNLQESIKKKGGKILFDTTGEQLIKNKQGEITGVIAEQIDGKKLNISAKSVVIATGGYGGNAEMIKKNFGEKAGSGAINSVKGDGIKMAWKAGAAESGNYVGQFFFINAAPEGQKMKTAGDVWRLGSYPFLWVNRDGKRFCNEESIYEYAAAGNILYEQPDGMAWVIFNQDTVDLIKQKGTIALDDIYGRWKNNPQKYMEFNAPVDTVELNNSQETPYDLTPFLEEGIKTGEVVKGSTFEELGQKSKMDKQTFDITMKKYTESIANRKDNQFFKDPKYLYNLDKGPYYAMKITTRLLGTLGGVKVDENIQAVDIKDKPIPGLWVAGADAGGAYGNSYVMFEGGTLGYAYNTGRIAGENAAKHALGK</sequence>
<dbReference type="PANTHER" id="PTHR43400">
    <property type="entry name" value="FUMARATE REDUCTASE"/>
    <property type="match status" value="1"/>
</dbReference>
<evidence type="ECO:0000256" key="2">
    <source>
        <dbReference type="ARBA" id="ARBA00001974"/>
    </source>
</evidence>
<dbReference type="GO" id="GO:0008202">
    <property type="term" value="P:steroid metabolic process"/>
    <property type="evidence" value="ECO:0007669"/>
    <property type="project" value="UniProtKB-ARBA"/>
</dbReference>
<evidence type="ECO:0000256" key="8">
    <source>
        <dbReference type="ARBA" id="ARBA00049922"/>
    </source>
</evidence>
<keyword evidence="7" id="KW-0560">Oxidoreductase</keyword>
<dbReference type="KEGG" id="csq:CSCA_4726"/>
<dbReference type="EMBL" id="CP009933">
    <property type="protein sequence ID" value="AKA71851.1"/>
    <property type="molecule type" value="Genomic_DNA"/>
</dbReference>
<feature type="domain" description="FMN-binding" evidence="9">
    <location>
        <begin position="44"/>
        <end position="118"/>
    </location>
</feature>
<dbReference type="GO" id="GO:0033765">
    <property type="term" value="F:steroid dehydrogenase activity, acting on the CH-CH group of donors"/>
    <property type="evidence" value="ECO:0007669"/>
    <property type="project" value="UniProtKB-ARBA"/>
</dbReference>
<dbReference type="InterPro" id="IPR027477">
    <property type="entry name" value="Succ_DH/fumarate_Rdtase_cat_sf"/>
</dbReference>
<dbReference type="InterPro" id="IPR050315">
    <property type="entry name" value="FAD-oxidoreductase_2"/>
</dbReference>
<dbReference type="AlphaFoldDB" id="A0A0E3GSC9"/>
<comment type="cofactor">
    <cofactor evidence="2">
        <name>FAD</name>
        <dbReference type="ChEBI" id="CHEBI:57692"/>
    </cofactor>
</comment>
<evidence type="ECO:0000256" key="7">
    <source>
        <dbReference type="ARBA" id="ARBA00023002"/>
    </source>
</evidence>
<dbReference type="GO" id="GO:0010181">
    <property type="term" value="F:FMN binding"/>
    <property type="evidence" value="ECO:0007669"/>
    <property type="project" value="InterPro"/>
</dbReference>
<dbReference type="SMART" id="SM00900">
    <property type="entry name" value="FMN_bind"/>
    <property type="match status" value="1"/>
</dbReference>
<name>A0A0E3GSC9_CLOSL</name>
<dbReference type="STRING" id="1548.CSCA_4726"/>
<proteinExistence type="predicted"/>
<dbReference type="InterPro" id="IPR036188">
    <property type="entry name" value="FAD/NAD-bd_sf"/>
</dbReference>
<dbReference type="EC" id="1.3.99.33" evidence="3"/>
<dbReference type="RefSeq" id="WP_029162124.1">
    <property type="nucleotide sequence ID" value="NZ_CP009933.1"/>
</dbReference>
<dbReference type="SUPFAM" id="SSF56425">
    <property type="entry name" value="Succinate dehydrogenase/fumarate reductase flavoprotein, catalytic domain"/>
    <property type="match status" value="1"/>
</dbReference>
<keyword evidence="6" id="KW-0274">FAD</keyword>
<gene>
    <name evidence="10" type="ORF">CSCA_4726</name>
</gene>
<dbReference type="PROSITE" id="PS51257">
    <property type="entry name" value="PROKAR_LIPOPROTEIN"/>
    <property type="match status" value="1"/>
</dbReference>
<comment type="catalytic activity">
    <reaction evidence="8">
        <text>dihydrourocanate + A = urocanate + AH2</text>
        <dbReference type="Rhea" id="RHEA:36059"/>
        <dbReference type="ChEBI" id="CHEBI:13193"/>
        <dbReference type="ChEBI" id="CHEBI:17499"/>
        <dbReference type="ChEBI" id="CHEBI:27247"/>
        <dbReference type="ChEBI" id="CHEBI:72991"/>
        <dbReference type="EC" id="1.3.99.33"/>
    </reaction>
</comment>
<dbReference type="Gene3D" id="3.90.700.10">
    <property type="entry name" value="Succinate dehydrogenase/fumarate reductase flavoprotein, catalytic domain"/>
    <property type="match status" value="1"/>
</dbReference>
<dbReference type="PANTHER" id="PTHR43400:SF10">
    <property type="entry name" value="3-OXOSTEROID 1-DEHYDROGENASE"/>
    <property type="match status" value="1"/>
</dbReference>
<keyword evidence="5" id="KW-0285">Flavoprotein</keyword>
<evidence type="ECO:0000313" key="10">
    <source>
        <dbReference type="EMBL" id="AKA71851.1"/>
    </source>
</evidence>
<dbReference type="InterPro" id="IPR003953">
    <property type="entry name" value="FAD-dep_OxRdtase_2_FAD-bd"/>
</dbReference>
<dbReference type="GO" id="GO:0016020">
    <property type="term" value="C:membrane"/>
    <property type="evidence" value="ECO:0007669"/>
    <property type="project" value="InterPro"/>
</dbReference>
<protein>
    <recommendedName>
        <fullName evidence="4">Urocanate reductase</fullName>
        <ecNumber evidence="3">1.3.99.33</ecNumber>
    </recommendedName>
</protein>
<reference evidence="10 11" key="1">
    <citation type="journal article" date="2015" name="J. Biotechnol.">
        <title>Complete genome sequence of a malodorant-producing acetogen, Clostridium scatologenes ATCC 25775(T).</title>
        <authorList>
            <person name="Zhu Z."/>
            <person name="Guo T."/>
            <person name="Zheng H."/>
            <person name="Song T."/>
            <person name="Ouyang P."/>
            <person name="Xie J."/>
        </authorList>
    </citation>
    <scope>NUCLEOTIDE SEQUENCE [LARGE SCALE GENOMIC DNA]</scope>
    <source>
        <strain evidence="10 11">ATCC 25775</strain>
    </source>
</reference>
<comment type="cofactor">
    <cofactor evidence="1">
        <name>FMN</name>
        <dbReference type="ChEBI" id="CHEBI:58210"/>
    </cofactor>
</comment>
<organism evidence="10 11">
    <name type="scientific">Clostridium scatologenes</name>
    <dbReference type="NCBI Taxonomy" id="1548"/>
    <lineage>
        <taxon>Bacteria</taxon>
        <taxon>Bacillati</taxon>
        <taxon>Bacillota</taxon>
        <taxon>Clostridia</taxon>
        <taxon>Eubacteriales</taxon>
        <taxon>Clostridiaceae</taxon>
        <taxon>Clostridium</taxon>
    </lineage>
</organism>
<dbReference type="Pfam" id="PF00890">
    <property type="entry name" value="FAD_binding_2"/>
    <property type="match status" value="1"/>
</dbReference>
<dbReference type="HOGENOM" id="CLU_011398_4_0_9"/>